<dbReference type="AlphaFoldDB" id="A0AAU8CGJ3"/>
<keyword evidence="5 6" id="KW-0472">Membrane</keyword>
<evidence type="ECO:0000256" key="6">
    <source>
        <dbReference type="SAM" id="Phobius"/>
    </source>
</evidence>
<sequence length="338" mass="35134">MPPSRTTTLAAVLAVLLVAAALLLGAVFGTVFFAVTVAYLLVPIHRRVQRLGLPPWWSSATTAVLASLAVLVPVSVGIYVLTDRASGLVDVLEGLPEVVTLAVYGYEYPVEVGAVTDAVLSFVAAFAVDFAVTLPELALKFTLFGMVVFGLLLAHKDAERALLATIPASYHDVARSLARRAGATLYAIYVLQAVTALATTAIALPVFLALGVPYPIMLAVVAGVLQFIPIVGPSLVVGGIALYWASIGNVTGAMLVVVVAGVLVAWLPDVVVRPRLSRRTADLPGSLYFVGFTGGLLTVGPIGIIAGPLVVALVVEAASLLADEHRGAQASLLPEEWP</sequence>
<dbReference type="RefSeq" id="WP_353634915.1">
    <property type="nucleotide sequence ID" value="NZ_CP159204.1"/>
</dbReference>
<evidence type="ECO:0000256" key="2">
    <source>
        <dbReference type="ARBA" id="ARBA00009773"/>
    </source>
</evidence>
<dbReference type="EMBL" id="CP159204">
    <property type="protein sequence ID" value="XCF17330.1"/>
    <property type="molecule type" value="Genomic_DNA"/>
</dbReference>
<gene>
    <name evidence="7" type="ORF">ABSL23_04750</name>
</gene>
<dbReference type="GO" id="GO:0016020">
    <property type="term" value="C:membrane"/>
    <property type="evidence" value="ECO:0007669"/>
    <property type="project" value="UniProtKB-SubCell"/>
</dbReference>
<dbReference type="GeneID" id="91108433"/>
<comment type="subcellular location">
    <subcellularLocation>
        <location evidence="1">Membrane</location>
        <topology evidence="1">Multi-pass membrane protein</topology>
    </subcellularLocation>
</comment>
<feature type="transmembrane region" description="Helical" evidence="6">
    <location>
        <begin position="216"/>
        <end position="243"/>
    </location>
</feature>
<dbReference type="PANTHER" id="PTHR21716:SF4">
    <property type="entry name" value="TRANSMEMBRANE PROTEIN 245"/>
    <property type="match status" value="1"/>
</dbReference>
<proteinExistence type="inferred from homology"/>
<dbReference type="KEGG" id="hanx:ABSL23_04750"/>
<dbReference type="PANTHER" id="PTHR21716">
    <property type="entry name" value="TRANSMEMBRANE PROTEIN"/>
    <property type="match status" value="1"/>
</dbReference>
<feature type="transmembrane region" description="Helical" evidence="6">
    <location>
        <begin position="12"/>
        <end position="42"/>
    </location>
</feature>
<dbReference type="Pfam" id="PF01594">
    <property type="entry name" value="AI-2E_transport"/>
    <property type="match status" value="1"/>
</dbReference>
<name>A0AAU8CGJ3_9EURY</name>
<comment type="similarity">
    <text evidence="2">Belongs to the autoinducer-2 exporter (AI-2E) (TC 2.A.86) family.</text>
</comment>
<evidence type="ECO:0000256" key="1">
    <source>
        <dbReference type="ARBA" id="ARBA00004141"/>
    </source>
</evidence>
<feature type="transmembrane region" description="Helical" evidence="6">
    <location>
        <begin position="185"/>
        <end position="210"/>
    </location>
</feature>
<accession>A0AAU8CGJ3</accession>
<organism evidence="7">
    <name type="scientific">Halobacterium sp. NMX12-1</name>
    <dbReference type="NCBI Taxonomy" id="3166650"/>
    <lineage>
        <taxon>Archaea</taxon>
        <taxon>Methanobacteriati</taxon>
        <taxon>Methanobacteriota</taxon>
        <taxon>Stenosarchaea group</taxon>
        <taxon>Halobacteria</taxon>
        <taxon>Halobacteriales</taxon>
        <taxon>Halobacteriaceae</taxon>
        <taxon>Halobacterium</taxon>
    </lineage>
</organism>
<protein>
    <submittedName>
        <fullName evidence="7">AI-2E family transporter</fullName>
    </submittedName>
</protein>
<dbReference type="InterPro" id="IPR002549">
    <property type="entry name" value="AI-2E-like"/>
</dbReference>
<feature type="transmembrane region" description="Helical" evidence="6">
    <location>
        <begin position="287"/>
        <end position="315"/>
    </location>
</feature>
<keyword evidence="3 6" id="KW-0812">Transmembrane</keyword>
<evidence type="ECO:0000256" key="4">
    <source>
        <dbReference type="ARBA" id="ARBA00022989"/>
    </source>
</evidence>
<evidence type="ECO:0000256" key="5">
    <source>
        <dbReference type="ARBA" id="ARBA00023136"/>
    </source>
</evidence>
<feature type="transmembrane region" description="Helical" evidence="6">
    <location>
        <begin position="137"/>
        <end position="154"/>
    </location>
</feature>
<keyword evidence="4 6" id="KW-1133">Transmembrane helix</keyword>
<evidence type="ECO:0000256" key="3">
    <source>
        <dbReference type="ARBA" id="ARBA00022692"/>
    </source>
</evidence>
<feature type="transmembrane region" description="Helical" evidence="6">
    <location>
        <begin position="63"/>
        <end position="82"/>
    </location>
</feature>
<reference evidence="7" key="1">
    <citation type="submission" date="2024-06" db="EMBL/GenBank/DDBJ databases">
        <title>Genome Sequence of an extremely halophilic archaeon isolated from Permian era halite, Salado Formation, Carlsbad, New Mexico: Halobacterium sp. strain NMX12-1.</title>
        <authorList>
            <person name="Sotoa L."/>
            <person name="DasSarma P."/>
            <person name="Anton B.P."/>
            <person name="Vincze T."/>
            <person name="Verma I."/>
            <person name="Eralp B."/>
            <person name="Powers D.W."/>
            <person name="Dozier B.L."/>
            <person name="Roberts R.J."/>
            <person name="DasSarma S."/>
        </authorList>
    </citation>
    <scope>NUCLEOTIDE SEQUENCE</scope>
    <source>
        <strain evidence="7">NMX12-1</strain>
    </source>
</reference>
<feature type="transmembrane region" description="Helical" evidence="6">
    <location>
        <begin position="250"/>
        <end position="267"/>
    </location>
</feature>
<evidence type="ECO:0000313" key="7">
    <source>
        <dbReference type="EMBL" id="XCF17330.1"/>
    </source>
</evidence>